<feature type="compositionally biased region" description="Basic and acidic residues" evidence="1">
    <location>
        <begin position="42"/>
        <end position="57"/>
    </location>
</feature>
<feature type="compositionally biased region" description="Polar residues" evidence="1">
    <location>
        <begin position="322"/>
        <end position="343"/>
    </location>
</feature>
<organism evidence="2 3">
    <name type="scientific">Ganoderma sinense ZZ0214-1</name>
    <dbReference type="NCBI Taxonomy" id="1077348"/>
    <lineage>
        <taxon>Eukaryota</taxon>
        <taxon>Fungi</taxon>
        <taxon>Dikarya</taxon>
        <taxon>Basidiomycota</taxon>
        <taxon>Agaricomycotina</taxon>
        <taxon>Agaricomycetes</taxon>
        <taxon>Polyporales</taxon>
        <taxon>Polyporaceae</taxon>
        <taxon>Ganoderma</taxon>
    </lineage>
</organism>
<gene>
    <name evidence="2" type="ORF">GSI_03891</name>
</gene>
<evidence type="ECO:0000256" key="1">
    <source>
        <dbReference type="SAM" id="MobiDB-lite"/>
    </source>
</evidence>
<feature type="region of interest" description="Disordered" evidence="1">
    <location>
        <begin position="319"/>
        <end position="407"/>
    </location>
</feature>
<evidence type="ECO:0000313" key="3">
    <source>
        <dbReference type="Proteomes" id="UP000230002"/>
    </source>
</evidence>
<dbReference type="OrthoDB" id="3219024at2759"/>
<feature type="compositionally biased region" description="Basic and acidic residues" evidence="1">
    <location>
        <begin position="248"/>
        <end position="265"/>
    </location>
</feature>
<keyword evidence="3" id="KW-1185">Reference proteome</keyword>
<evidence type="ECO:0000313" key="2">
    <source>
        <dbReference type="EMBL" id="PIL34180.1"/>
    </source>
</evidence>
<feature type="compositionally biased region" description="Acidic residues" evidence="1">
    <location>
        <begin position="112"/>
        <end position="121"/>
    </location>
</feature>
<feature type="compositionally biased region" description="Low complexity" evidence="1">
    <location>
        <begin position="347"/>
        <end position="359"/>
    </location>
</feature>
<feature type="compositionally biased region" description="Low complexity" evidence="1">
    <location>
        <begin position="157"/>
        <end position="166"/>
    </location>
</feature>
<reference evidence="2 3" key="1">
    <citation type="journal article" date="2015" name="Sci. Rep.">
        <title>Chromosome-level genome map provides insights into diverse defense mechanisms in the medicinal fungus Ganoderma sinense.</title>
        <authorList>
            <person name="Zhu Y."/>
            <person name="Xu J."/>
            <person name="Sun C."/>
            <person name="Zhou S."/>
            <person name="Xu H."/>
            <person name="Nelson D.R."/>
            <person name="Qian J."/>
            <person name="Song J."/>
            <person name="Luo H."/>
            <person name="Xiang L."/>
            <person name="Li Y."/>
            <person name="Xu Z."/>
            <person name="Ji A."/>
            <person name="Wang L."/>
            <person name="Lu S."/>
            <person name="Hayward A."/>
            <person name="Sun W."/>
            <person name="Li X."/>
            <person name="Schwartz D.C."/>
            <person name="Wang Y."/>
            <person name="Chen S."/>
        </authorList>
    </citation>
    <scope>NUCLEOTIDE SEQUENCE [LARGE SCALE GENOMIC DNA]</scope>
    <source>
        <strain evidence="2 3">ZZ0214-1</strain>
    </source>
</reference>
<comment type="caution">
    <text evidence="2">The sequence shown here is derived from an EMBL/GenBank/DDBJ whole genome shotgun (WGS) entry which is preliminary data.</text>
</comment>
<accession>A0A2G8SK99</accession>
<feature type="compositionally biased region" description="Low complexity" evidence="1">
    <location>
        <begin position="9"/>
        <end position="23"/>
    </location>
</feature>
<feature type="compositionally biased region" description="Polar residues" evidence="1">
    <location>
        <begin position="60"/>
        <end position="71"/>
    </location>
</feature>
<feature type="compositionally biased region" description="Low complexity" evidence="1">
    <location>
        <begin position="367"/>
        <end position="377"/>
    </location>
</feature>
<feature type="compositionally biased region" description="Polar residues" evidence="1">
    <location>
        <begin position="204"/>
        <end position="228"/>
    </location>
</feature>
<feature type="region of interest" description="Disordered" evidence="1">
    <location>
        <begin position="1"/>
        <end position="306"/>
    </location>
</feature>
<name>A0A2G8SK99_9APHY</name>
<dbReference type="AlphaFoldDB" id="A0A2G8SK99"/>
<dbReference type="Proteomes" id="UP000230002">
    <property type="component" value="Unassembled WGS sequence"/>
</dbReference>
<proteinExistence type="predicted"/>
<sequence>MPARAHRPSGQVRSHSRSSSGGSSKLGANLQITQKDPPPARVSDKAKKSALFHHEPAARTASTQFMRTNSGIRVHSRENLPTATLRRALAPNAAAKQNGSRQKADFSISSPDEGDDDDEWVSSESGAATPDNDSDADTTPVGQGSKQPPTTQPAPVQPQQAPANATVGHDVATPKAPPPSLPRVDTVRPSQLPMAPIQRDFAPSQPQKQPSDASARLSQRHSQQPSSKDQPRPQLDIQISSPSPTGKARSETHSPPRRSPDIEPSHKRHAMTRPPSTHSITSAHPLRPHPLIRGNSYGQGALAGKPAPLAPLATVLPDAASGQMSTTSSSPTSLRAGSPTSIRTAGPSTSISSPSSSSPAHKQLRRTSTSSVASTATMPVQSSVPEKLSSRSNPGRQRTMSTMSSSSSIAALTTFALRSTPSPPRTPITITTHFPPQEQSAALETIHPLLPPPYLSAHLTVLAYRNPVAESYDRVIRAKQGR</sequence>
<feature type="compositionally biased region" description="Polar residues" evidence="1">
    <location>
        <begin position="378"/>
        <end position="398"/>
    </location>
</feature>
<dbReference type="STRING" id="1077348.A0A2G8SK99"/>
<protein>
    <submittedName>
        <fullName evidence="2">Uncharacterized protein</fullName>
    </submittedName>
</protein>
<dbReference type="EMBL" id="AYKW01000006">
    <property type="protein sequence ID" value="PIL34180.1"/>
    <property type="molecule type" value="Genomic_DNA"/>
</dbReference>